<keyword evidence="10 15" id="KW-0238">DNA-binding</keyword>
<evidence type="ECO:0000256" key="1">
    <source>
        <dbReference type="ARBA" id="ARBA00022722"/>
    </source>
</evidence>
<keyword evidence="8 15" id="KW-0067">ATP-binding</keyword>
<evidence type="ECO:0000256" key="16">
    <source>
        <dbReference type="PROSITE-ProRule" id="PRU00560"/>
    </source>
</evidence>
<dbReference type="InterPro" id="IPR014016">
    <property type="entry name" value="UvrD-like_ATP-bd"/>
</dbReference>
<feature type="domain" description="UvrD-like helicase ATP-binding" evidence="17">
    <location>
        <begin position="4"/>
        <end position="469"/>
    </location>
</feature>
<dbReference type="InterPro" id="IPR014017">
    <property type="entry name" value="DNA_helicase_UvrD-like_C"/>
</dbReference>
<dbReference type="RefSeq" id="WP_099019531.1">
    <property type="nucleotide sequence ID" value="NZ_NIHB01000003.1"/>
</dbReference>
<dbReference type="EMBL" id="SNZB01000005">
    <property type="protein sequence ID" value="TDR18475.1"/>
    <property type="molecule type" value="Genomic_DNA"/>
</dbReference>
<dbReference type="Gene3D" id="1.10.3170.10">
    <property type="entry name" value="Recbcd, chain B, domain 2"/>
    <property type="match status" value="1"/>
</dbReference>
<keyword evidence="3 15" id="KW-0547">Nucleotide-binding</keyword>
<comment type="catalytic activity">
    <reaction evidence="14 15">
        <text>ATP + H2O = ADP + phosphate + H(+)</text>
        <dbReference type="Rhea" id="RHEA:13065"/>
        <dbReference type="ChEBI" id="CHEBI:15377"/>
        <dbReference type="ChEBI" id="CHEBI:15378"/>
        <dbReference type="ChEBI" id="CHEBI:30616"/>
        <dbReference type="ChEBI" id="CHEBI:43474"/>
        <dbReference type="ChEBI" id="CHEBI:456216"/>
        <dbReference type="EC" id="5.6.2.4"/>
    </reaction>
</comment>
<evidence type="ECO:0000256" key="11">
    <source>
        <dbReference type="ARBA" id="ARBA00023204"/>
    </source>
</evidence>
<comment type="function">
    <text evidence="15">A helicase/nuclease that prepares dsDNA breaks (DSB) for recombinational DNA repair. Binds to DSBs and unwinds DNA via a highly rapid and processive ATP-dependent bidirectional helicase activity. Unwinds dsDNA until it encounters a Chi (crossover hotspot instigator) sequence from the 3' direction. Cuts ssDNA a few nucleotides 3' to the Chi site. The properties and activities of the enzyme are changed at Chi. The Chi-altered holoenzyme produces a long 3'-ssDNA overhang and facilitates RecA-binding to the ssDNA for homologous DNA recombination and repair. Holoenzyme degrades any linearized DNA that is unable to undergo homologous recombination. In the holoenzyme this subunit contributes ATPase, 3'-5' helicase, exonuclease activity and loads RecA onto ssDNA.</text>
</comment>
<comment type="subunit">
    <text evidence="15">Heterotrimer of RecB, RecC and RecD. All subunits contribute to DNA-binding. Interacts with RecA.</text>
</comment>
<dbReference type="Gene3D" id="3.40.50.300">
    <property type="entry name" value="P-loop containing nucleotide triphosphate hydrolases"/>
    <property type="match status" value="2"/>
</dbReference>
<evidence type="ECO:0000256" key="4">
    <source>
        <dbReference type="ARBA" id="ARBA00022763"/>
    </source>
</evidence>
<organism evidence="19 20">
    <name type="scientific">Marinicella litoralis</name>
    <dbReference type="NCBI Taxonomy" id="644220"/>
    <lineage>
        <taxon>Bacteria</taxon>
        <taxon>Pseudomonadati</taxon>
        <taxon>Pseudomonadota</taxon>
        <taxon>Gammaproteobacteria</taxon>
        <taxon>Lysobacterales</taxon>
        <taxon>Marinicellaceae</taxon>
        <taxon>Marinicella</taxon>
    </lineage>
</organism>
<comment type="caution">
    <text evidence="19">The sequence shown here is derived from an EMBL/GenBank/DDBJ whole genome shotgun (WGS) entry which is preliminary data.</text>
</comment>
<keyword evidence="20" id="KW-1185">Reference proteome</keyword>
<evidence type="ECO:0000256" key="7">
    <source>
        <dbReference type="ARBA" id="ARBA00022839"/>
    </source>
</evidence>
<dbReference type="Gene3D" id="3.90.320.10">
    <property type="match status" value="2"/>
</dbReference>
<dbReference type="GO" id="GO:0003677">
    <property type="term" value="F:DNA binding"/>
    <property type="evidence" value="ECO:0007669"/>
    <property type="project" value="UniProtKB-UniRule"/>
</dbReference>
<feature type="domain" description="UvrD-like helicase C-terminal" evidence="18">
    <location>
        <begin position="493"/>
        <end position="761"/>
    </location>
</feature>
<keyword evidence="11 15" id="KW-0234">DNA repair</keyword>
<evidence type="ECO:0000256" key="15">
    <source>
        <dbReference type="HAMAP-Rule" id="MF_01485"/>
    </source>
</evidence>
<evidence type="ECO:0000313" key="20">
    <source>
        <dbReference type="Proteomes" id="UP000295724"/>
    </source>
</evidence>
<dbReference type="GO" id="GO:0005524">
    <property type="term" value="F:ATP binding"/>
    <property type="evidence" value="ECO:0007669"/>
    <property type="project" value="UniProtKB-UniRule"/>
</dbReference>
<dbReference type="GO" id="GO:0016887">
    <property type="term" value="F:ATP hydrolysis activity"/>
    <property type="evidence" value="ECO:0007669"/>
    <property type="project" value="RHEA"/>
</dbReference>
<keyword evidence="7 15" id="KW-0269">Exonuclease</keyword>
<dbReference type="PROSITE" id="PS51217">
    <property type="entry name" value="UVRD_HELICASE_CTER"/>
    <property type="match status" value="1"/>
</dbReference>
<dbReference type="HAMAP" id="MF_01485">
    <property type="entry name" value="RecB"/>
    <property type="match status" value="1"/>
</dbReference>
<comment type="domain">
    <text evidence="15">The C-terminal domain has nuclease activity and interacts with RecD. It interacts with RecA, facilitating its loading onto ssDNA.</text>
</comment>
<dbReference type="InterPro" id="IPR000212">
    <property type="entry name" value="DNA_helicase_UvrD/REP"/>
</dbReference>
<dbReference type="EC" id="5.6.2.4" evidence="15"/>
<evidence type="ECO:0000256" key="10">
    <source>
        <dbReference type="ARBA" id="ARBA00023125"/>
    </source>
</evidence>
<dbReference type="GO" id="GO:0000724">
    <property type="term" value="P:double-strand break repair via homologous recombination"/>
    <property type="evidence" value="ECO:0007669"/>
    <property type="project" value="UniProtKB-UniRule"/>
</dbReference>
<comment type="domain">
    <text evidence="15">The N-terminal DNA-binding domain is a ssDNA-dependent ATPase and has ATP-dependent 3'-5' helicase function. This domain interacts with RecC.</text>
</comment>
<evidence type="ECO:0000313" key="19">
    <source>
        <dbReference type="EMBL" id="TDR18475.1"/>
    </source>
</evidence>
<comment type="catalytic activity">
    <reaction evidence="13 15">
        <text>Couples ATP hydrolysis with the unwinding of duplex DNA by translocating in the 3'-5' direction.</text>
        <dbReference type="EC" id="5.6.2.4"/>
    </reaction>
</comment>
<feature type="region of interest" description="Nuclease activity, interacts with RecD and RecA" evidence="15">
    <location>
        <begin position="898"/>
        <end position="1204"/>
    </location>
</feature>
<comment type="catalytic activity">
    <reaction evidence="15">
        <text>Exonucleolytic cleavage (in the presence of ATP) in either 5'- to 3'- or 3'- to 5'-direction to yield 5'-phosphooligonucleotides.</text>
        <dbReference type="EC" id="3.1.11.5"/>
    </reaction>
</comment>
<keyword evidence="1 15" id="KW-0540">Nuclease</keyword>
<dbReference type="SUPFAM" id="SSF52540">
    <property type="entry name" value="P-loop containing nucleoside triphosphate hydrolases"/>
    <property type="match status" value="1"/>
</dbReference>
<dbReference type="PROSITE" id="PS51198">
    <property type="entry name" value="UVRD_HELICASE_ATP_BIND"/>
    <property type="match status" value="1"/>
</dbReference>
<keyword evidence="9 15" id="KW-0460">Magnesium</keyword>
<evidence type="ECO:0000256" key="6">
    <source>
        <dbReference type="ARBA" id="ARBA00022806"/>
    </source>
</evidence>
<dbReference type="InterPro" id="IPR011604">
    <property type="entry name" value="PDDEXK-like_dom_sf"/>
</dbReference>
<evidence type="ECO:0000256" key="3">
    <source>
        <dbReference type="ARBA" id="ARBA00022741"/>
    </source>
</evidence>
<keyword evidence="5 15" id="KW-0378">Hydrolase</keyword>
<dbReference type="EC" id="3.1.11.5" evidence="15"/>
<feature type="binding site" evidence="16">
    <location>
        <begin position="25"/>
        <end position="32"/>
    </location>
    <ligand>
        <name>ATP</name>
        <dbReference type="ChEBI" id="CHEBI:30616"/>
    </ligand>
</feature>
<feature type="active site" description="For nuclease activity" evidence="15">
    <location>
        <position position="1099"/>
    </location>
</feature>
<dbReference type="OrthoDB" id="9810135at2"/>
<dbReference type="GO" id="GO:0009338">
    <property type="term" value="C:exodeoxyribonuclease V complex"/>
    <property type="evidence" value="ECO:0007669"/>
    <property type="project" value="TreeGrafter"/>
</dbReference>
<dbReference type="InterPro" id="IPR004586">
    <property type="entry name" value="RecB"/>
</dbReference>
<evidence type="ECO:0000256" key="13">
    <source>
        <dbReference type="ARBA" id="ARBA00034617"/>
    </source>
</evidence>
<feature type="region of interest" description="DNA-binding and helicase activity, interacts with RecC" evidence="15">
    <location>
        <begin position="1"/>
        <end position="890"/>
    </location>
</feature>
<dbReference type="SUPFAM" id="SSF52980">
    <property type="entry name" value="Restriction endonuclease-like"/>
    <property type="match status" value="1"/>
</dbReference>
<comment type="similarity">
    <text evidence="15">Belongs to the helicase family. UvrD subfamily.</text>
</comment>
<name>A0A4R6XGE8_9GAMM</name>
<keyword evidence="4 15" id="KW-0227">DNA damage</keyword>
<keyword evidence="2 15" id="KW-0479">Metal-binding</keyword>
<accession>A0A4R6XGE8</accession>
<proteinExistence type="inferred from homology"/>
<dbReference type="PANTHER" id="PTHR11070">
    <property type="entry name" value="UVRD / RECB / PCRA DNA HELICASE FAMILY MEMBER"/>
    <property type="match status" value="1"/>
</dbReference>
<evidence type="ECO:0000256" key="12">
    <source>
        <dbReference type="ARBA" id="ARBA00023235"/>
    </source>
</evidence>
<evidence type="ECO:0000256" key="14">
    <source>
        <dbReference type="ARBA" id="ARBA00048988"/>
    </source>
</evidence>
<evidence type="ECO:0000256" key="8">
    <source>
        <dbReference type="ARBA" id="ARBA00022840"/>
    </source>
</evidence>
<evidence type="ECO:0000256" key="9">
    <source>
        <dbReference type="ARBA" id="ARBA00022842"/>
    </source>
</evidence>
<dbReference type="GO" id="GO:0008854">
    <property type="term" value="F:exodeoxyribonuclease V activity"/>
    <property type="evidence" value="ECO:0007669"/>
    <property type="project" value="UniProtKB-EC"/>
</dbReference>
<dbReference type="GO" id="GO:0000287">
    <property type="term" value="F:magnesium ion binding"/>
    <property type="evidence" value="ECO:0007669"/>
    <property type="project" value="UniProtKB-UniRule"/>
</dbReference>
<dbReference type="AlphaFoldDB" id="A0A4R6XGE8"/>
<feature type="binding site" evidence="15">
    <location>
        <position position="1099"/>
    </location>
    <ligand>
        <name>Mg(2+)</name>
        <dbReference type="ChEBI" id="CHEBI:18420"/>
    </ligand>
</feature>
<protein>
    <recommendedName>
        <fullName evidence="15">RecBCD enzyme subunit RecB</fullName>
        <ecNumber evidence="15">3.1.11.5</ecNumber>
        <ecNumber evidence="15">5.6.2.4</ecNumber>
    </recommendedName>
    <alternativeName>
        <fullName evidence="15">DNA 3'-5' helicase subunit RecB</fullName>
    </alternativeName>
    <alternativeName>
        <fullName evidence="15">Exonuclease V subunit RecB</fullName>
        <shortName evidence="15">ExoV subunit RecB</shortName>
    </alternativeName>
    <alternativeName>
        <fullName evidence="15">Helicase/nuclease RecBCD subunit RecB</fullName>
    </alternativeName>
</protein>
<dbReference type="Gene3D" id="1.10.486.10">
    <property type="entry name" value="PCRA, domain 4"/>
    <property type="match status" value="1"/>
</dbReference>
<keyword evidence="6 15" id="KW-0347">Helicase</keyword>
<dbReference type="Pfam" id="PF13361">
    <property type="entry name" value="UvrD_C"/>
    <property type="match status" value="2"/>
</dbReference>
<comment type="miscellaneous">
    <text evidence="15">In the RecBCD complex, RecB has a slow 3'-5' helicase, an exonuclease activity and loads RecA onto ssDNA, RecD has a fast 5'-3' helicase activity, while RecC stimulates the ATPase and processivity of the RecB helicase and contributes to recognition of the Chi site.</text>
</comment>
<evidence type="ECO:0000259" key="18">
    <source>
        <dbReference type="PROSITE" id="PS51217"/>
    </source>
</evidence>
<reference evidence="19 20" key="1">
    <citation type="submission" date="2019-03" db="EMBL/GenBank/DDBJ databases">
        <title>Genomic Encyclopedia of Type Strains, Phase IV (KMG-IV): sequencing the most valuable type-strain genomes for metagenomic binning, comparative biology and taxonomic classification.</title>
        <authorList>
            <person name="Goeker M."/>
        </authorList>
    </citation>
    <scope>NUCLEOTIDE SEQUENCE [LARGE SCALE GENOMIC DNA]</scope>
    <source>
        <strain evidence="19 20">DSM 25488</strain>
    </source>
</reference>
<dbReference type="GO" id="GO:0005829">
    <property type="term" value="C:cytosol"/>
    <property type="evidence" value="ECO:0007669"/>
    <property type="project" value="TreeGrafter"/>
</dbReference>
<keyword evidence="12 15" id="KW-0413">Isomerase</keyword>
<dbReference type="InterPro" id="IPR011335">
    <property type="entry name" value="Restrct_endonuc-II-like"/>
</dbReference>
<feature type="binding site" evidence="15">
    <location>
        <position position="1080"/>
    </location>
    <ligand>
        <name>Mg(2+)</name>
        <dbReference type="ChEBI" id="CHEBI:18420"/>
    </ligand>
</feature>
<feature type="binding site" evidence="15">
    <location>
        <position position="961"/>
    </location>
    <ligand>
        <name>Mg(2+)</name>
        <dbReference type="ChEBI" id="CHEBI:18420"/>
    </ligand>
</feature>
<dbReference type="Proteomes" id="UP000295724">
    <property type="component" value="Unassembled WGS sequence"/>
</dbReference>
<dbReference type="PANTHER" id="PTHR11070:SF23">
    <property type="entry name" value="RECBCD ENZYME SUBUNIT RECB"/>
    <property type="match status" value="1"/>
</dbReference>
<dbReference type="Pfam" id="PF00580">
    <property type="entry name" value="UvrD-helicase"/>
    <property type="match status" value="1"/>
</dbReference>
<sequence>MKTPNFENIKAASEIDLQKHAVIEASAGTGKTYTLIELVMRLLIEQHMRIDKILLVTFTEQATGELKARIRQRLIEALKATDDGAMIDHLEQNISLLNQASIFTIHGFCHGALREFAFEQGAVFEPEVINDSDVWPLVLRQMKRSWPANQALIKQLKVFSHDKSISKVDDLLLQLASKYKSGFDSIYPSSFDFDIEDNIQQIRGLLKIPLFDYEAEFKSLKGLKSTSHQNLWLAVIQPFLSDLHSLIRGNDNNDIEAIIQLFSTHFASKADVNEVFFKSCPAAYKVEHNKSVAVENRALAVHFFKLIDALNQIWEAISNHQKVIKFSAIAPLLNELIQVSQQYKLERGLISYDDMILRLWQQLIDEQALPMNEQLLTQALRQKYQVAIIDEFQDTDIRQWEIFKLLFLKIGPVDSVAEWEHRLWVIGDPKQAIYGFRGADIHTYEAAKGEITSCFQGMAYRLNTNYRTVEGLIREMNRFFADDTTVNSAENSAWFDADAVCVEVPDEKTIDINKMPQMIDNKGLNAFNCLSVKQSDSGAVKTQLATKIASTIKHQIINQVEVSLKGVQRTLDASDVCILVRSNSDAEYIEVALQQMQIPFTFHKKKNLYQSIEAIHFQVLLTALAMPNDIKRVNNALLTLFFALQPNQLADFAEENLPTITALWLKIKEAVIAKDWIKVFDYLLSESGAMYRARNNRRRIANLKQLKQLLLKAALQNNLGAESLAKFFQQKREQTSSDEDLHHKDTEQKAVKIMTMHISKGLEFPVVFLFGGFGQGPADQFLQYYDETQKGMVYDLVKQNQKTYDEQQLKQAHQLYYVAMTRAIFMLFLPYVDESDCKISKPGWYVKTVMARLLATGMYQQTPAGSCSFPTKSDVPDKSNEVLSDFNLIVPTQLYRRRRNLHSFSSLSHYKNHASLAPIANDFSQNLTAELMNTEVQINVAEKVDTSPQIPGGVKTGHVLHGIFEHVDFVRINQHKYLTDVYQDDEIMAVIDQQMKLFKLENKAFDESDESNNMDQSLAQASNQPLDYRQQFADWTWHTLKKPLVALDGQNLASIALDNRCHELSFFWNEGNTHLTGFIDLFFSVVNKQEDFIDYYILDWKSNFSANGYSPTILSDEVMTQHQYHWQYQLYAMAMQRWFDALKANNEQMTSARLKGAIYVFSRGIDCQEEAQNGMFFDDFSKNHWQPEDIETELLQIDQFGAKS</sequence>
<dbReference type="InterPro" id="IPR027417">
    <property type="entry name" value="P-loop_NTPase"/>
</dbReference>
<comment type="cofactor">
    <cofactor evidence="15">
        <name>Mg(2+)</name>
        <dbReference type="ChEBI" id="CHEBI:18420"/>
    </cofactor>
    <text evidence="15">Binds 1 Mg(2+) ion per subunit.</text>
</comment>
<dbReference type="GO" id="GO:0043138">
    <property type="term" value="F:3'-5' DNA helicase activity"/>
    <property type="evidence" value="ECO:0007669"/>
    <property type="project" value="UniProtKB-UniRule"/>
</dbReference>
<evidence type="ECO:0000256" key="2">
    <source>
        <dbReference type="ARBA" id="ARBA00022723"/>
    </source>
</evidence>
<gene>
    <name evidence="15" type="primary">recB</name>
    <name evidence="19" type="ORF">C8D91_2395</name>
</gene>
<evidence type="ECO:0000256" key="5">
    <source>
        <dbReference type="ARBA" id="ARBA00022801"/>
    </source>
</evidence>
<evidence type="ECO:0000259" key="17">
    <source>
        <dbReference type="PROSITE" id="PS51198"/>
    </source>
</evidence>